<proteinExistence type="predicted"/>
<name>A0A6J7GNG9_9ZZZZ</name>
<sequence>MLSVGSAGGAPTYAPTMLSSGAYPLASSAAEAEANPPSEYPYSTTGVSASAVLATSSNACPEARRFRYVCPPGVPSPW</sequence>
<evidence type="ECO:0000313" key="1">
    <source>
        <dbReference type="EMBL" id="CAB4909472.1"/>
    </source>
</evidence>
<dbReference type="AlphaFoldDB" id="A0A6J7GNG9"/>
<protein>
    <submittedName>
        <fullName evidence="1">Unannotated protein</fullName>
    </submittedName>
</protein>
<accession>A0A6J7GNG9</accession>
<reference evidence="1" key="1">
    <citation type="submission" date="2020-05" db="EMBL/GenBank/DDBJ databases">
        <authorList>
            <person name="Chiriac C."/>
            <person name="Salcher M."/>
            <person name="Ghai R."/>
            <person name="Kavagutti S V."/>
        </authorList>
    </citation>
    <scope>NUCLEOTIDE SEQUENCE</scope>
</reference>
<dbReference type="EMBL" id="CAFBLX010000251">
    <property type="protein sequence ID" value="CAB4909472.1"/>
    <property type="molecule type" value="Genomic_DNA"/>
</dbReference>
<organism evidence="1">
    <name type="scientific">freshwater metagenome</name>
    <dbReference type="NCBI Taxonomy" id="449393"/>
    <lineage>
        <taxon>unclassified sequences</taxon>
        <taxon>metagenomes</taxon>
        <taxon>ecological metagenomes</taxon>
    </lineage>
</organism>
<gene>
    <name evidence="1" type="ORF">UFOPK3472_02934</name>
</gene>